<keyword evidence="9" id="KW-1185">Reference proteome</keyword>
<proteinExistence type="predicted"/>
<dbReference type="Gene3D" id="3.30.450.40">
    <property type="match status" value="1"/>
</dbReference>
<dbReference type="InterPro" id="IPR003594">
    <property type="entry name" value="HATPase_dom"/>
</dbReference>
<dbReference type="NCBIfam" id="TIGR00229">
    <property type="entry name" value="sensory_box"/>
    <property type="match status" value="2"/>
</dbReference>
<evidence type="ECO:0000256" key="1">
    <source>
        <dbReference type="ARBA" id="ARBA00022630"/>
    </source>
</evidence>
<dbReference type="InterPro" id="IPR029016">
    <property type="entry name" value="GAF-like_dom_sf"/>
</dbReference>
<feature type="domain" description="Histidine kinase" evidence="5">
    <location>
        <begin position="438"/>
        <end position="649"/>
    </location>
</feature>
<dbReference type="RefSeq" id="WP_103426409.1">
    <property type="nucleotide sequence ID" value="NZ_CP026309.1"/>
</dbReference>
<accession>A0A2I8VLB1</accession>
<dbReference type="Pfam" id="PF13185">
    <property type="entry name" value="GAF_2"/>
    <property type="match status" value="1"/>
</dbReference>
<reference evidence="8 9" key="1">
    <citation type="submission" date="2018-01" db="EMBL/GenBank/DDBJ databases">
        <title>Complete genome sequence of Salinigranum rubrum GX10T, an extremely halophilic archaeon isolated from a marine solar saltern.</title>
        <authorList>
            <person name="Han S."/>
        </authorList>
    </citation>
    <scope>NUCLEOTIDE SEQUENCE [LARGE SCALE GENOMIC DNA]</scope>
    <source>
        <strain evidence="8 9">GX10</strain>
    </source>
</reference>
<feature type="domain" description="PAS" evidence="6">
    <location>
        <begin position="306"/>
        <end position="379"/>
    </location>
</feature>
<dbReference type="InterPro" id="IPR001610">
    <property type="entry name" value="PAC"/>
</dbReference>
<keyword evidence="4" id="KW-0175">Coiled coil</keyword>
<dbReference type="InterPro" id="IPR000014">
    <property type="entry name" value="PAS"/>
</dbReference>
<dbReference type="EMBL" id="CP026309">
    <property type="protein sequence ID" value="AUV82720.1"/>
    <property type="molecule type" value="Genomic_DNA"/>
</dbReference>
<dbReference type="InterPro" id="IPR013656">
    <property type="entry name" value="PAS_4"/>
</dbReference>
<keyword evidence="3" id="KW-0157">Chromophore</keyword>
<dbReference type="Proteomes" id="UP000236584">
    <property type="component" value="Chromosome"/>
</dbReference>
<dbReference type="Gene3D" id="3.30.565.10">
    <property type="entry name" value="Histidine kinase-like ATPase, C-terminal domain"/>
    <property type="match status" value="1"/>
</dbReference>
<evidence type="ECO:0000256" key="4">
    <source>
        <dbReference type="SAM" id="Coils"/>
    </source>
</evidence>
<dbReference type="SMART" id="SM00065">
    <property type="entry name" value="GAF"/>
    <property type="match status" value="1"/>
</dbReference>
<evidence type="ECO:0000259" key="6">
    <source>
        <dbReference type="PROSITE" id="PS50112"/>
    </source>
</evidence>
<dbReference type="PROSITE" id="PS50109">
    <property type="entry name" value="HIS_KIN"/>
    <property type="match status" value="1"/>
</dbReference>
<dbReference type="InterPro" id="IPR003018">
    <property type="entry name" value="GAF"/>
</dbReference>
<evidence type="ECO:0000256" key="2">
    <source>
        <dbReference type="ARBA" id="ARBA00022643"/>
    </source>
</evidence>
<keyword evidence="1" id="KW-0285">Flavoprotein</keyword>
<evidence type="ECO:0000256" key="3">
    <source>
        <dbReference type="ARBA" id="ARBA00022991"/>
    </source>
</evidence>
<sequence>MSEQRATASNDRSSRQAVYEAFADRSRSVEEAVERALTVGTDRLGVGLGFLTEITEERQVIRTVQASGTDGTIEAGDSCPLDRAYCRRTIQQDGALCVQDATSSTAVSPAAYDAFGLDTYVGVKVTVNEEVYGTVCFADTEPRAEPFPESDQLFVEVLAQLIGQALERRRHEQSLREQNERLRAEKRRIQRIADTTYDLLFEIDPDTRLTYVSTAVGTVLGYTPEEAMGNSFAEYIAPSSLPAATAAFERVFDGEPVRDLELTAVTADGDEAVIEINGKPIVEDEDVAAVQGVARDITARREREAELRLKTRAVDDATVGVTIADATRPNNPLVYVNEAFEELTGYSTDEMLGRNCRLLQGPATDEATVATLREAIDAGDSVSVDLVNYRKGGAPFWNNVRVVPVEDSAGDASHFVGFQEDATDRVRTNSLIELLNRVLRHNLRNELNVLQGYGQLLSDPAQLDGADVDAGRIIHETVEDLMSLSDQVRELEHIARQDRDPTHVDVSQLLADVTAHAHELSPDATVESRVDLPDGRGICAGAELTRAFEELVENAIRHADDPPTTVTVTAREAGDDVKLVVADDGPGIPPVEASVIEAGRETAVEHGTGLGLWLVNWIVTRYGGSFQIRPAGSDGASGTVAVVSLPGLNPDDDPDDVVRPHTTLFQ</sequence>
<dbReference type="Pfam" id="PF02518">
    <property type="entry name" value="HATPase_c"/>
    <property type="match status" value="1"/>
</dbReference>
<dbReference type="Pfam" id="PF13426">
    <property type="entry name" value="PAS_9"/>
    <property type="match status" value="1"/>
</dbReference>
<dbReference type="Pfam" id="PF08448">
    <property type="entry name" value="PAS_4"/>
    <property type="match status" value="1"/>
</dbReference>
<dbReference type="InterPro" id="IPR004358">
    <property type="entry name" value="Sig_transdc_His_kin-like_C"/>
</dbReference>
<evidence type="ECO:0000313" key="8">
    <source>
        <dbReference type="EMBL" id="AUV82720.1"/>
    </source>
</evidence>
<dbReference type="Gene3D" id="3.30.450.20">
    <property type="entry name" value="PAS domain"/>
    <property type="match status" value="2"/>
</dbReference>
<dbReference type="GO" id="GO:0016772">
    <property type="term" value="F:transferase activity, transferring phosphorus-containing groups"/>
    <property type="evidence" value="ECO:0007669"/>
    <property type="project" value="InterPro"/>
</dbReference>
<dbReference type="InterPro" id="IPR005467">
    <property type="entry name" value="His_kinase_dom"/>
</dbReference>
<organism evidence="8 9">
    <name type="scientific">Salinigranum rubrum</name>
    <dbReference type="NCBI Taxonomy" id="755307"/>
    <lineage>
        <taxon>Archaea</taxon>
        <taxon>Methanobacteriati</taxon>
        <taxon>Methanobacteriota</taxon>
        <taxon>Stenosarchaea group</taxon>
        <taxon>Halobacteria</taxon>
        <taxon>Halobacteriales</taxon>
        <taxon>Haloferacaceae</taxon>
        <taxon>Salinigranum</taxon>
    </lineage>
</organism>
<dbReference type="KEGG" id="srub:C2R22_14590"/>
<dbReference type="SMART" id="SM00091">
    <property type="entry name" value="PAS"/>
    <property type="match status" value="2"/>
</dbReference>
<dbReference type="SUPFAM" id="SSF55874">
    <property type="entry name" value="ATPase domain of HSP90 chaperone/DNA topoisomerase II/histidine kinase"/>
    <property type="match status" value="1"/>
</dbReference>
<dbReference type="PRINTS" id="PR00344">
    <property type="entry name" value="BCTRLSENSOR"/>
</dbReference>
<protein>
    <recommendedName>
        <fullName evidence="10">Diguanylate cyclase</fullName>
    </recommendedName>
</protein>
<feature type="domain" description="PAC" evidence="7">
    <location>
        <begin position="258"/>
        <end position="309"/>
    </location>
</feature>
<dbReference type="PROSITE" id="PS50112">
    <property type="entry name" value="PAS"/>
    <property type="match status" value="2"/>
</dbReference>
<evidence type="ECO:0000259" key="5">
    <source>
        <dbReference type="PROSITE" id="PS50109"/>
    </source>
</evidence>
<name>A0A2I8VLB1_9EURY</name>
<dbReference type="PANTHER" id="PTHR47429:SF2">
    <property type="entry name" value="PROTEIN TWIN LOV 1"/>
    <property type="match status" value="1"/>
</dbReference>
<dbReference type="SMART" id="SM00086">
    <property type="entry name" value="PAC"/>
    <property type="match status" value="2"/>
</dbReference>
<dbReference type="CDD" id="cd00075">
    <property type="entry name" value="HATPase"/>
    <property type="match status" value="1"/>
</dbReference>
<evidence type="ECO:0000313" key="9">
    <source>
        <dbReference type="Proteomes" id="UP000236584"/>
    </source>
</evidence>
<gene>
    <name evidence="8" type="ORF">C2R22_14590</name>
</gene>
<dbReference type="PANTHER" id="PTHR47429">
    <property type="entry name" value="PROTEIN TWIN LOV 1"/>
    <property type="match status" value="1"/>
</dbReference>
<dbReference type="GeneID" id="35593344"/>
<dbReference type="CDD" id="cd00130">
    <property type="entry name" value="PAS"/>
    <property type="match status" value="2"/>
</dbReference>
<dbReference type="OrthoDB" id="230688at2157"/>
<dbReference type="InterPro" id="IPR036890">
    <property type="entry name" value="HATPase_C_sf"/>
</dbReference>
<dbReference type="PROSITE" id="PS50113">
    <property type="entry name" value="PAC"/>
    <property type="match status" value="2"/>
</dbReference>
<keyword evidence="2" id="KW-0288">FMN</keyword>
<evidence type="ECO:0000259" key="7">
    <source>
        <dbReference type="PROSITE" id="PS50113"/>
    </source>
</evidence>
<dbReference type="SMART" id="SM00387">
    <property type="entry name" value="HATPase_c"/>
    <property type="match status" value="1"/>
</dbReference>
<dbReference type="AlphaFoldDB" id="A0A2I8VLB1"/>
<dbReference type="SUPFAM" id="SSF55781">
    <property type="entry name" value="GAF domain-like"/>
    <property type="match status" value="1"/>
</dbReference>
<dbReference type="InterPro" id="IPR035965">
    <property type="entry name" value="PAS-like_dom_sf"/>
</dbReference>
<feature type="domain" description="PAS" evidence="6">
    <location>
        <begin position="185"/>
        <end position="255"/>
    </location>
</feature>
<feature type="coiled-coil region" evidence="4">
    <location>
        <begin position="168"/>
        <end position="195"/>
    </location>
</feature>
<dbReference type="SUPFAM" id="SSF55785">
    <property type="entry name" value="PYP-like sensor domain (PAS domain)"/>
    <property type="match status" value="2"/>
</dbReference>
<dbReference type="InterPro" id="IPR000700">
    <property type="entry name" value="PAS-assoc_C"/>
</dbReference>
<feature type="domain" description="PAC" evidence="7">
    <location>
        <begin position="380"/>
        <end position="434"/>
    </location>
</feature>
<evidence type="ECO:0008006" key="10">
    <source>
        <dbReference type="Google" id="ProtNLM"/>
    </source>
</evidence>